<dbReference type="Proteomes" id="UP000729701">
    <property type="component" value="Unassembled WGS sequence"/>
</dbReference>
<dbReference type="EMBL" id="JAHHGZ010000016">
    <property type="protein sequence ID" value="MBW4668915.1"/>
    <property type="molecule type" value="Genomic_DNA"/>
</dbReference>
<evidence type="ECO:0000256" key="2">
    <source>
        <dbReference type="ARBA" id="ARBA00022723"/>
    </source>
</evidence>
<keyword evidence="3 4" id="KW-0408">Iron</keyword>
<gene>
    <name evidence="5" type="ORF">KME60_16200</name>
</gene>
<dbReference type="PANTHER" id="PTHR10543">
    <property type="entry name" value="BETA-CAROTENE DIOXYGENASE"/>
    <property type="match status" value="1"/>
</dbReference>
<organism evidence="5 6">
    <name type="scientific">Cyanomargarita calcarea GSE-NOS-MK-12-04C</name>
    <dbReference type="NCBI Taxonomy" id="2839659"/>
    <lineage>
        <taxon>Bacteria</taxon>
        <taxon>Bacillati</taxon>
        <taxon>Cyanobacteriota</taxon>
        <taxon>Cyanophyceae</taxon>
        <taxon>Nostocales</taxon>
        <taxon>Cyanomargaritaceae</taxon>
        <taxon>Cyanomargarita</taxon>
    </lineage>
</organism>
<name>A0A951QN06_9CYAN</name>
<dbReference type="GO" id="GO:0010436">
    <property type="term" value="F:carotenoid dioxygenase activity"/>
    <property type="evidence" value="ECO:0007669"/>
    <property type="project" value="TreeGrafter"/>
</dbReference>
<dbReference type="InterPro" id="IPR004294">
    <property type="entry name" value="Carotenoid_Oase"/>
</dbReference>
<comment type="similarity">
    <text evidence="1">Belongs to the carotenoid oxygenase family.</text>
</comment>
<protein>
    <submittedName>
        <fullName evidence="5">Carotenoid oxygenase family protein</fullName>
    </submittedName>
</protein>
<dbReference type="PANTHER" id="PTHR10543:SF139">
    <property type="entry name" value="DIOXYGENASE"/>
    <property type="match status" value="1"/>
</dbReference>
<comment type="cofactor">
    <cofactor evidence="4">
        <name>Fe(2+)</name>
        <dbReference type="ChEBI" id="CHEBI:29033"/>
    </cofactor>
    <text evidence="4">Binds 1 Fe(2+) ion per subunit.</text>
</comment>
<proteinExistence type="inferred from homology"/>
<feature type="binding site" evidence="4">
    <location>
        <position position="147"/>
    </location>
    <ligand>
        <name>Fe cation</name>
        <dbReference type="ChEBI" id="CHEBI:24875"/>
        <note>catalytic</note>
    </ligand>
</feature>
<dbReference type="GO" id="GO:0046872">
    <property type="term" value="F:metal ion binding"/>
    <property type="evidence" value="ECO:0007669"/>
    <property type="project" value="UniProtKB-KW"/>
</dbReference>
<evidence type="ECO:0000256" key="1">
    <source>
        <dbReference type="ARBA" id="ARBA00006787"/>
    </source>
</evidence>
<evidence type="ECO:0000256" key="4">
    <source>
        <dbReference type="PIRSR" id="PIRSR604294-1"/>
    </source>
</evidence>
<keyword evidence="2 4" id="KW-0479">Metal-binding</keyword>
<evidence type="ECO:0000313" key="5">
    <source>
        <dbReference type="EMBL" id="MBW4668915.1"/>
    </source>
</evidence>
<sequence>MHTPVVSTLWRVEINPQTGKIISNQQILDKHCEFPIVPQQQVGQNSPSTYLSIQRPGVDTNKEIFGAIARFEPKSDNLTIADCGENRYPSEPIYVQDSENPEQAWILTVVYDGNSDSSEVWVFDSDRLDDEPVCKLELPSVIPHSFHGTWKAS</sequence>
<dbReference type="AlphaFoldDB" id="A0A951QN06"/>
<reference evidence="5" key="2">
    <citation type="journal article" date="2022" name="Microbiol. Resour. Announc.">
        <title>Metagenome Sequencing to Explore Phylogenomics of Terrestrial Cyanobacteria.</title>
        <authorList>
            <person name="Ward R.D."/>
            <person name="Stajich J.E."/>
            <person name="Johansen J.R."/>
            <person name="Huntemann M."/>
            <person name="Clum A."/>
            <person name="Foster B."/>
            <person name="Foster B."/>
            <person name="Roux S."/>
            <person name="Palaniappan K."/>
            <person name="Varghese N."/>
            <person name="Mukherjee S."/>
            <person name="Reddy T.B.K."/>
            <person name="Daum C."/>
            <person name="Copeland A."/>
            <person name="Chen I.A."/>
            <person name="Ivanova N.N."/>
            <person name="Kyrpides N.C."/>
            <person name="Shapiro N."/>
            <person name="Eloe-Fadrosh E.A."/>
            <person name="Pietrasiak N."/>
        </authorList>
    </citation>
    <scope>NUCLEOTIDE SEQUENCE</scope>
    <source>
        <strain evidence="5">GSE-NOS-MK-12-04C</strain>
    </source>
</reference>
<accession>A0A951QN06</accession>
<evidence type="ECO:0000256" key="3">
    <source>
        <dbReference type="ARBA" id="ARBA00023004"/>
    </source>
</evidence>
<comment type="caution">
    <text evidence="5">The sequence shown here is derived from an EMBL/GenBank/DDBJ whole genome shotgun (WGS) entry which is preliminary data.</text>
</comment>
<reference evidence="5" key="1">
    <citation type="submission" date="2021-05" db="EMBL/GenBank/DDBJ databases">
        <authorList>
            <person name="Pietrasiak N."/>
            <person name="Ward R."/>
            <person name="Stajich J.E."/>
            <person name="Kurbessoian T."/>
        </authorList>
    </citation>
    <scope>NUCLEOTIDE SEQUENCE</scope>
    <source>
        <strain evidence="5">GSE-NOS-MK-12-04C</strain>
    </source>
</reference>
<dbReference type="GO" id="GO:0016121">
    <property type="term" value="P:carotene catabolic process"/>
    <property type="evidence" value="ECO:0007669"/>
    <property type="project" value="TreeGrafter"/>
</dbReference>
<dbReference type="Pfam" id="PF03055">
    <property type="entry name" value="RPE65"/>
    <property type="match status" value="1"/>
</dbReference>
<evidence type="ECO:0000313" key="6">
    <source>
        <dbReference type="Proteomes" id="UP000729701"/>
    </source>
</evidence>